<proteinExistence type="predicted"/>
<accession>A0ABQ7QY01</accession>
<name>A0ABQ7QY01_PLUXY</name>
<gene>
    <name evidence="2" type="ORF">JYU34_004420</name>
</gene>
<evidence type="ECO:0000313" key="2">
    <source>
        <dbReference type="EMBL" id="KAG7309906.1"/>
    </source>
</evidence>
<feature type="region of interest" description="Disordered" evidence="1">
    <location>
        <begin position="1"/>
        <end position="30"/>
    </location>
</feature>
<feature type="compositionally biased region" description="Basic and acidic residues" evidence="1">
    <location>
        <begin position="91"/>
        <end position="104"/>
    </location>
</feature>
<organism evidence="2 3">
    <name type="scientific">Plutella xylostella</name>
    <name type="common">Diamondback moth</name>
    <name type="synonym">Plutella maculipennis</name>
    <dbReference type="NCBI Taxonomy" id="51655"/>
    <lineage>
        <taxon>Eukaryota</taxon>
        <taxon>Metazoa</taxon>
        <taxon>Ecdysozoa</taxon>
        <taxon>Arthropoda</taxon>
        <taxon>Hexapoda</taxon>
        <taxon>Insecta</taxon>
        <taxon>Pterygota</taxon>
        <taxon>Neoptera</taxon>
        <taxon>Endopterygota</taxon>
        <taxon>Lepidoptera</taxon>
        <taxon>Glossata</taxon>
        <taxon>Ditrysia</taxon>
        <taxon>Yponomeutoidea</taxon>
        <taxon>Plutellidae</taxon>
        <taxon>Plutella</taxon>
    </lineage>
</organism>
<keyword evidence="3" id="KW-1185">Reference proteome</keyword>
<evidence type="ECO:0000313" key="3">
    <source>
        <dbReference type="Proteomes" id="UP000823941"/>
    </source>
</evidence>
<dbReference type="Proteomes" id="UP000823941">
    <property type="component" value="Chromosome 6"/>
</dbReference>
<sequence length="137" mass="16337">MDSADVLRKKTEAKEKKRAKDQERRRKKKELGLIKSLGNCVSEEEKLEMRKTNRERYEKHLARMANDPEKAAKSRERKNLYMRIRAANMDTETRAKRDKRNTEWRHKKRALELLNSTKKKVSKIKKSNIQECDPLAL</sequence>
<protein>
    <submittedName>
        <fullName evidence="2">Uncharacterized protein</fullName>
    </submittedName>
</protein>
<feature type="compositionally biased region" description="Basic and acidic residues" evidence="1">
    <location>
        <begin position="1"/>
        <end position="24"/>
    </location>
</feature>
<dbReference type="EMBL" id="JAHIBW010000006">
    <property type="protein sequence ID" value="KAG7309906.1"/>
    <property type="molecule type" value="Genomic_DNA"/>
</dbReference>
<reference evidence="2 3" key="1">
    <citation type="submission" date="2021-06" db="EMBL/GenBank/DDBJ databases">
        <title>A haploid diamondback moth (Plutella xylostella L.) genome assembly resolves 31 chromosomes and identifies a diamide resistance mutation.</title>
        <authorList>
            <person name="Ward C.M."/>
            <person name="Perry K.D."/>
            <person name="Baker G."/>
            <person name="Powis K."/>
            <person name="Heckel D.G."/>
            <person name="Baxter S.W."/>
        </authorList>
    </citation>
    <scope>NUCLEOTIDE SEQUENCE [LARGE SCALE GENOMIC DNA]</scope>
    <source>
        <strain evidence="2 3">LV</strain>
        <tissue evidence="2">Single pupa</tissue>
    </source>
</reference>
<comment type="caution">
    <text evidence="2">The sequence shown here is derived from an EMBL/GenBank/DDBJ whole genome shotgun (WGS) entry which is preliminary data.</text>
</comment>
<evidence type="ECO:0000256" key="1">
    <source>
        <dbReference type="SAM" id="MobiDB-lite"/>
    </source>
</evidence>
<feature type="region of interest" description="Disordered" evidence="1">
    <location>
        <begin position="91"/>
        <end position="110"/>
    </location>
</feature>